<evidence type="ECO:0000256" key="5">
    <source>
        <dbReference type="ARBA" id="ARBA00023136"/>
    </source>
</evidence>
<dbReference type="Gene3D" id="3.30.40.10">
    <property type="entry name" value="Zinc/RING finger domain, C3HC4 (zinc finger)"/>
    <property type="match status" value="1"/>
</dbReference>
<name>A0A507CHD6_9FUNG</name>
<keyword evidence="6" id="KW-0863">Zinc-finger</keyword>
<dbReference type="InterPro" id="IPR013083">
    <property type="entry name" value="Znf_RING/FYVE/PHD"/>
</dbReference>
<feature type="transmembrane region" description="Helical" evidence="7">
    <location>
        <begin position="115"/>
        <end position="136"/>
    </location>
</feature>
<evidence type="ECO:0000313" key="9">
    <source>
        <dbReference type="EMBL" id="TPX36983.1"/>
    </source>
</evidence>
<dbReference type="PANTHER" id="PTHR13407">
    <property type="entry name" value="RNF121 PROTEIN"/>
    <property type="match status" value="1"/>
</dbReference>
<dbReference type="GO" id="GO:0008270">
    <property type="term" value="F:zinc ion binding"/>
    <property type="evidence" value="ECO:0007669"/>
    <property type="project" value="UniProtKB-KW"/>
</dbReference>
<comment type="subcellular location">
    <subcellularLocation>
        <location evidence="1">Membrane</location>
        <topology evidence="1">Multi-pass membrane protein</topology>
    </subcellularLocation>
</comment>
<dbReference type="PROSITE" id="PS50089">
    <property type="entry name" value="ZF_RING_2"/>
    <property type="match status" value="1"/>
</dbReference>
<sequence>MEAANAGANDPPPQVALDAKQIEELKVQNVIAPESQLILPEGVSLDQLSPEDLEIIKSQQEFLKIPAGLALQKGNWRFFCIWLSFSILNLWVVRNALEKPVKPATPKWTYAFYDWVYKISYSVGLLGYFLFLAAFFHIPAVLWNASIEFELRCLEAGILLLFYGLYFGVLGRDTVDRLADKMAYAVGYYAGKKGGMPTRHLASNVCCICGDVTNEEGGKLKLHKLQCGHIMHEVCIRGWIIVGKKDVCPYDSERVDMSAFSSNPWETSQRLYLS</sequence>
<dbReference type="InterPro" id="IPR001841">
    <property type="entry name" value="Znf_RING"/>
</dbReference>
<accession>A0A507CHD6</accession>
<dbReference type="AlphaFoldDB" id="A0A507CHD6"/>
<keyword evidence="3" id="KW-0479">Metal-binding</keyword>
<keyword evidence="2 7" id="KW-0812">Transmembrane</keyword>
<evidence type="ECO:0000256" key="1">
    <source>
        <dbReference type="ARBA" id="ARBA00004141"/>
    </source>
</evidence>
<evidence type="ECO:0000313" key="10">
    <source>
        <dbReference type="Proteomes" id="UP000319731"/>
    </source>
</evidence>
<dbReference type="InterPro" id="IPR040176">
    <property type="entry name" value="RNF121/RNF175"/>
</dbReference>
<organism evidence="9 10">
    <name type="scientific">Synchytrium microbalum</name>
    <dbReference type="NCBI Taxonomy" id="1806994"/>
    <lineage>
        <taxon>Eukaryota</taxon>
        <taxon>Fungi</taxon>
        <taxon>Fungi incertae sedis</taxon>
        <taxon>Chytridiomycota</taxon>
        <taxon>Chytridiomycota incertae sedis</taxon>
        <taxon>Chytridiomycetes</taxon>
        <taxon>Synchytriales</taxon>
        <taxon>Synchytriaceae</taxon>
        <taxon>Synchytrium</taxon>
    </lineage>
</organism>
<dbReference type="OrthoDB" id="8062037at2759"/>
<gene>
    <name evidence="9" type="ORF">SmJEL517_g00886</name>
</gene>
<keyword evidence="6" id="KW-0862">Zinc</keyword>
<dbReference type="PANTHER" id="PTHR13407:SF0">
    <property type="entry name" value="FI05221P"/>
    <property type="match status" value="1"/>
</dbReference>
<proteinExistence type="predicted"/>
<protein>
    <recommendedName>
        <fullName evidence="8">RING-type domain-containing protein</fullName>
    </recommendedName>
</protein>
<dbReference type="GeneID" id="42002111"/>
<evidence type="ECO:0000259" key="8">
    <source>
        <dbReference type="PROSITE" id="PS50089"/>
    </source>
</evidence>
<dbReference type="SMART" id="SM00184">
    <property type="entry name" value="RING"/>
    <property type="match status" value="1"/>
</dbReference>
<evidence type="ECO:0000256" key="3">
    <source>
        <dbReference type="ARBA" id="ARBA00022723"/>
    </source>
</evidence>
<dbReference type="GO" id="GO:0061630">
    <property type="term" value="F:ubiquitin protein ligase activity"/>
    <property type="evidence" value="ECO:0007669"/>
    <property type="project" value="TreeGrafter"/>
</dbReference>
<evidence type="ECO:0000256" key="2">
    <source>
        <dbReference type="ARBA" id="ARBA00022692"/>
    </source>
</evidence>
<dbReference type="RefSeq" id="XP_031027054.1">
    <property type="nucleotide sequence ID" value="XM_031166814.1"/>
</dbReference>
<evidence type="ECO:0000256" key="7">
    <source>
        <dbReference type="SAM" id="Phobius"/>
    </source>
</evidence>
<dbReference type="GO" id="GO:0000139">
    <property type="term" value="C:Golgi membrane"/>
    <property type="evidence" value="ECO:0007669"/>
    <property type="project" value="TreeGrafter"/>
</dbReference>
<dbReference type="Proteomes" id="UP000319731">
    <property type="component" value="Unassembled WGS sequence"/>
</dbReference>
<comment type="caution">
    <text evidence="9">The sequence shown here is derived from an EMBL/GenBank/DDBJ whole genome shotgun (WGS) entry which is preliminary data.</text>
</comment>
<dbReference type="GO" id="GO:0005789">
    <property type="term" value="C:endoplasmic reticulum membrane"/>
    <property type="evidence" value="ECO:0007669"/>
    <property type="project" value="TreeGrafter"/>
</dbReference>
<keyword evidence="4 7" id="KW-1133">Transmembrane helix</keyword>
<dbReference type="SUPFAM" id="SSF57850">
    <property type="entry name" value="RING/U-box"/>
    <property type="match status" value="1"/>
</dbReference>
<dbReference type="EMBL" id="QEAO01000003">
    <property type="protein sequence ID" value="TPX36983.1"/>
    <property type="molecule type" value="Genomic_DNA"/>
</dbReference>
<keyword evidence="10" id="KW-1185">Reference proteome</keyword>
<dbReference type="Pfam" id="PF13639">
    <property type="entry name" value="zf-RING_2"/>
    <property type="match status" value="1"/>
</dbReference>
<dbReference type="GO" id="GO:0036503">
    <property type="term" value="P:ERAD pathway"/>
    <property type="evidence" value="ECO:0007669"/>
    <property type="project" value="TreeGrafter"/>
</dbReference>
<feature type="transmembrane region" description="Helical" evidence="7">
    <location>
        <begin position="156"/>
        <end position="175"/>
    </location>
</feature>
<reference evidence="9 10" key="1">
    <citation type="journal article" date="2019" name="Sci. Rep.">
        <title>Comparative genomics of chytrid fungi reveal insights into the obligate biotrophic and pathogenic lifestyle of Synchytrium endobioticum.</title>
        <authorList>
            <person name="van de Vossenberg B.T.L.H."/>
            <person name="Warris S."/>
            <person name="Nguyen H.D.T."/>
            <person name="van Gent-Pelzer M.P.E."/>
            <person name="Joly D.L."/>
            <person name="van de Geest H.C."/>
            <person name="Bonants P.J.M."/>
            <person name="Smith D.S."/>
            <person name="Levesque C.A."/>
            <person name="van der Lee T.A.J."/>
        </authorList>
    </citation>
    <scope>NUCLEOTIDE SEQUENCE [LARGE SCALE GENOMIC DNA]</scope>
    <source>
        <strain evidence="9 10">JEL517</strain>
    </source>
</reference>
<feature type="domain" description="RING-type" evidence="8">
    <location>
        <begin position="206"/>
        <end position="252"/>
    </location>
</feature>
<evidence type="ECO:0000256" key="4">
    <source>
        <dbReference type="ARBA" id="ARBA00022989"/>
    </source>
</evidence>
<keyword evidence="5 7" id="KW-0472">Membrane</keyword>
<evidence type="ECO:0000256" key="6">
    <source>
        <dbReference type="PROSITE-ProRule" id="PRU00175"/>
    </source>
</evidence>